<evidence type="ECO:0000313" key="2">
    <source>
        <dbReference type="EMBL" id="KPL14738.1"/>
    </source>
</evidence>
<sequence>MSCYFVAQINIHDREEYQKYLDGYDEIFEKYKGIVVAVDDNPTVLEGEWPYTRTVLIRFPDEHEAKKWYESSEYRELVKHRHRASEANIVLVKRHK</sequence>
<dbReference type="PANTHER" id="PTHR41521:SF4">
    <property type="entry name" value="BLR0684 PROTEIN"/>
    <property type="match status" value="1"/>
</dbReference>
<organism evidence="2 3">
    <name type="scientific">candidate division WOR_3 bacterium SM1_77</name>
    <dbReference type="NCBI Taxonomy" id="1703778"/>
    <lineage>
        <taxon>Bacteria</taxon>
        <taxon>Bacteria division WOR-3</taxon>
    </lineage>
</organism>
<feature type="domain" description="DUF1330" evidence="1">
    <location>
        <begin position="3"/>
        <end position="93"/>
    </location>
</feature>
<dbReference type="EMBL" id="LJVE01000037">
    <property type="protein sequence ID" value="KPL14738.1"/>
    <property type="molecule type" value="Genomic_DNA"/>
</dbReference>
<reference evidence="2 3" key="1">
    <citation type="journal article" date="2015" name="Microbiome">
        <title>Genomic resolution of linkages in carbon, nitrogen, and sulfur cycling among widespread estuary sediment bacteria.</title>
        <authorList>
            <person name="Baker B.J."/>
            <person name="Lazar C.S."/>
            <person name="Teske A.P."/>
            <person name="Dick G.J."/>
        </authorList>
    </citation>
    <scope>NUCLEOTIDE SEQUENCE [LARGE SCALE GENOMIC DNA]</scope>
    <source>
        <strain evidence="2">SM1_77</strain>
    </source>
</reference>
<comment type="caution">
    <text evidence="2">The sequence shown here is derived from an EMBL/GenBank/DDBJ whole genome shotgun (WGS) entry which is preliminary data.</text>
</comment>
<gene>
    <name evidence="2" type="ORF">AMJ74_02815</name>
</gene>
<dbReference type="InterPro" id="IPR010753">
    <property type="entry name" value="DUF1330"/>
</dbReference>
<name>A0A0S8JZ03_UNCW3</name>
<dbReference type="InterPro" id="IPR011008">
    <property type="entry name" value="Dimeric_a/b-barrel"/>
</dbReference>
<dbReference type="Pfam" id="PF07045">
    <property type="entry name" value="DUF1330"/>
    <property type="match status" value="1"/>
</dbReference>
<evidence type="ECO:0000313" key="3">
    <source>
        <dbReference type="Proteomes" id="UP000050975"/>
    </source>
</evidence>
<dbReference type="SUPFAM" id="SSF54909">
    <property type="entry name" value="Dimeric alpha+beta barrel"/>
    <property type="match status" value="1"/>
</dbReference>
<proteinExistence type="predicted"/>
<dbReference type="Gene3D" id="3.30.70.100">
    <property type="match status" value="1"/>
</dbReference>
<dbReference type="AlphaFoldDB" id="A0A0S8JZ03"/>
<accession>A0A0S8JZ03</accession>
<dbReference type="Proteomes" id="UP000050975">
    <property type="component" value="Unassembled WGS sequence"/>
</dbReference>
<dbReference type="PANTHER" id="PTHR41521">
    <property type="match status" value="1"/>
</dbReference>
<evidence type="ECO:0000259" key="1">
    <source>
        <dbReference type="Pfam" id="PF07045"/>
    </source>
</evidence>
<protein>
    <recommendedName>
        <fullName evidence="1">DUF1330 domain-containing protein</fullName>
    </recommendedName>
</protein>